<dbReference type="RefSeq" id="WP_090312150.1">
    <property type="nucleotide sequence ID" value="NZ_FNZE01000011.1"/>
</dbReference>
<dbReference type="PROSITE" id="PS50109">
    <property type="entry name" value="HIS_KIN"/>
    <property type="match status" value="1"/>
</dbReference>
<dbReference type="SMART" id="SM00086">
    <property type="entry name" value="PAC"/>
    <property type="match status" value="1"/>
</dbReference>
<dbReference type="InterPro" id="IPR008207">
    <property type="entry name" value="Sig_transdc_His_kin_Hpt_dom"/>
</dbReference>
<evidence type="ECO:0000256" key="13">
    <source>
        <dbReference type="ARBA" id="ARBA00023012"/>
    </source>
</evidence>
<dbReference type="InterPro" id="IPR001789">
    <property type="entry name" value="Sig_transdc_resp-reg_receiver"/>
</dbReference>
<keyword evidence="13" id="KW-0902">Two-component regulatory system</keyword>
<dbReference type="InterPro" id="IPR036890">
    <property type="entry name" value="HATPase_C_sf"/>
</dbReference>
<dbReference type="AlphaFoldDB" id="A0A1H7A1I9"/>
<protein>
    <recommendedName>
        <fullName evidence="18">Sensor protein FixL</fullName>
        <ecNumber evidence="3">2.7.13.3</ecNumber>
    </recommendedName>
    <alternativeName>
        <fullName evidence="17">Sensory/regulatory protein RpfC</fullName>
    </alternativeName>
</protein>
<proteinExistence type="predicted"/>
<keyword evidence="5" id="KW-0997">Cell inner membrane</keyword>
<dbReference type="SMART" id="SM01079">
    <property type="entry name" value="CHASE"/>
    <property type="match status" value="1"/>
</dbReference>
<evidence type="ECO:0000256" key="2">
    <source>
        <dbReference type="ARBA" id="ARBA00004429"/>
    </source>
</evidence>
<dbReference type="CDD" id="cd00082">
    <property type="entry name" value="HisKA"/>
    <property type="match status" value="1"/>
</dbReference>
<dbReference type="SMART" id="SM00387">
    <property type="entry name" value="HATPase_c"/>
    <property type="match status" value="1"/>
</dbReference>
<feature type="domain" description="Histidine kinase" evidence="22">
    <location>
        <begin position="704"/>
        <end position="928"/>
    </location>
</feature>
<dbReference type="SUPFAM" id="SSF55874">
    <property type="entry name" value="ATPase domain of HSP90 chaperone/DNA topoisomerase II/histidine kinase"/>
    <property type="match status" value="1"/>
</dbReference>
<dbReference type="PRINTS" id="PR00344">
    <property type="entry name" value="BCTRLSENSOR"/>
</dbReference>
<dbReference type="InterPro" id="IPR035965">
    <property type="entry name" value="PAS-like_dom_sf"/>
</dbReference>
<evidence type="ECO:0000259" key="25">
    <source>
        <dbReference type="PROSITE" id="PS50839"/>
    </source>
</evidence>
<comment type="function">
    <text evidence="15">Putative oxygen sensor; modulates the activity of FixJ, a transcriptional activator of nitrogen fixation fixK gene. FixL probably acts as a kinase that phosphorylates FixJ.</text>
</comment>
<keyword evidence="12 21" id="KW-1133">Transmembrane helix</keyword>
<dbReference type="Pfam" id="PF00072">
    <property type="entry name" value="Response_reg"/>
    <property type="match status" value="1"/>
</dbReference>
<evidence type="ECO:0000259" key="23">
    <source>
        <dbReference type="PROSITE" id="PS50110"/>
    </source>
</evidence>
<evidence type="ECO:0000259" key="22">
    <source>
        <dbReference type="PROSITE" id="PS50109"/>
    </source>
</evidence>
<comment type="subunit">
    <text evidence="16">At low DSF concentrations, interacts with RpfF.</text>
</comment>
<dbReference type="SUPFAM" id="SSF55785">
    <property type="entry name" value="PYP-like sensor domain (PAS domain)"/>
    <property type="match status" value="1"/>
</dbReference>
<dbReference type="InterPro" id="IPR000014">
    <property type="entry name" value="PAS"/>
</dbReference>
<evidence type="ECO:0000256" key="19">
    <source>
        <dbReference type="PROSITE-ProRule" id="PRU00110"/>
    </source>
</evidence>
<dbReference type="InterPro" id="IPR011006">
    <property type="entry name" value="CheY-like_superfamily"/>
</dbReference>
<evidence type="ECO:0000313" key="27">
    <source>
        <dbReference type="EMBL" id="SEJ59559.1"/>
    </source>
</evidence>
<dbReference type="Gene3D" id="1.10.287.130">
    <property type="match status" value="1"/>
</dbReference>
<dbReference type="SUPFAM" id="SSF47226">
    <property type="entry name" value="Histidine-containing phosphotransfer domain, HPT domain"/>
    <property type="match status" value="1"/>
</dbReference>
<keyword evidence="6 20" id="KW-0597">Phosphoprotein</keyword>
<dbReference type="Proteomes" id="UP000242930">
    <property type="component" value="Unassembled WGS sequence"/>
</dbReference>
<evidence type="ECO:0000256" key="12">
    <source>
        <dbReference type="ARBA" id="ARBA00022989"/>
    </source>
</evidence>
<evidence type="ECO:0000259" key="26">
    <source>
        <dbReference type="PROSITE" id="PS50894"/>
    </source>
</evidence>
<keyword evidence="11" id="KW-0067">ATP-binding</keyword>
<keyword evidence="4" id="KW-1003">Cell membrane</keyword>
<evidence type="ECO:0000256" key="7">
    <source>
        <dbReference type="ARBA" id="ARBA00022679"/>
    </source>
</evidence>
<dbReference type="SUPFAM" id="SSF52172">
    <property type="entry name" value="CheY-like"/>
    <property type="match status" value="1"/>
</dbReference>
<evidence type="ECO:0000256" key="18">
    <source>
        <dbReference type="ARBA" id="ARBA00070616"/>
    </source>
</evidence>
<dbReference type="SUPFAM" id="SSF47384">
    <property type="entry name" value="Homodimeric domain of signal transducing histidine kinase"/>
    <property type="match status" value="1"/>
</dbReference>
<dbReference type="Pfam" id="PF03924">
    <property type="entry name" value="CHASE"/>
    <property type="match status" value="1"/>
</dbReference>
<dbReference type="Pfam" id="PF05231">
    <property type="entry name" value="MASE1"/>
    <property type="match status" value="1"/>
</dbReference>
<dbReference type="PROSITE" id="PS50894">
    <property type="entry name" value="HPT"/>
    <property type="match status" value="1"/>
</dbReference>
<dbReference type="Pfam" id="PF00989">
    <property type="entry name" value="PAS"/>
    <property type="match status" value="1"/>
</dbReference>
<accession>A0A1H7A1I9</accession>
<dbReference type="NCBIfam" id="TIGR00229">
    <property type="entry name" value="sensory_box"/>
    <property type="match status" value="1"/>
</dbReference>
<dbReference type="GO" id="GO:0000155">
    <property type="term" value="F:phosphorelay sensor kinase activity"/>
    <property type="evidence" value="ECO:0007669"/>
    <property type="project" value="InterPro"/>
</dbReference>
<feature type="transmembrane region" description="Helical" evidence="21">
    <location>
        <begin position="498"/>
        <end position="518"/>
    </location>
</feature>
<evidence type="ECO:0000259" key="24">
    <source>
        <dbReference type="PROSITE" id="PS50112"/>
    </source>
</evidence>
<evidence type="ECO:0000256" key="3">
    <source>
        <dbReference type="ARBA" id="ARBA00012438"/>
    </source>
</evidence>
<dbReference type="FunFam" id="3.30.565.10:FF:000010">
    <property type="entry name" value="Sensor histidine kinase RcsC"/>
    <property type="match status" value="1"/>
</dbReference>
<feature type="transmembrane region" description="Helical" evidence="21">
    <location>
        <begin position="132"/>
        <end position="158"/>
    </location>
</feature>
<evidence type="ECO:0000256" key="8">
    <source>
        <dbReference type="ARBA" id="ARBA00022692"/>
    </source>
</evidence>
<dbReference type="InterPro" id="IPR006189">
    <property type="entry name" value="CHASE_dom"/>
</dbReference>
<evidence type="ECO:0000256" key="14">
    <source>
        <dbReference type="ARBA" id="ARBA00023136"/>
    </source>
</evidence>
<evidence type="ECO:0000313" key="28">
    <source>
        <dbReference type="Proteomes" id="UP000242930"/>
    </source>
</evidence>
<reference evidence="28" key="1">
    <citation type="submission" date="2016-10" db="EMBL/GenBank/DDBJ databases">
        <authorList>
            <person name="Varghese N."/>
            <person name="Submissions S."/>
        </authorList>
    </citation>
    <scope>NUCLEOTIDE SEQUENCE [LARGE SCALE GENOMIC DNA]</scope>
    <source>
        <strain evidence="28">LMG 25967</strain>
    </source>
</reference>
<evidence type="ECO:0000256" key="9">
    <source>
        <dbReference type="ARBA" id="ARBA00022741"/>
    </source>
</evidence>
<keyword evidence="8 21" id="KW-0812">Transmembrane</keyword>
<dbReference type="InterPro" id="IPR005467">
    <property type="entry name" value="His_kinase_dom"/>
</dbReference>
<feature type="transmembrane region" description="Helical" evidence="21">
    <location>
        <begin position="95"/>
        <end position="120"/>
    </location>
</feature>
<dbReference type="InterPro" id="IPR003661">
    <property type="entry name" value="HisK_dim/P_dom"/>
</dbReference>
<evidence type="ECO:0000256" key="5">
    <source>
        <dbReference type="ARBA" id="ARBA00022519"/>
    </source>
</evidence>
<dbReference type="PANTHER" id="PTHR43047">
    <property type="entry name" value="TWO-COMPONENT HISTIDINE PROTEIN KINASE"/>
    <property type="match status" value="1"/>
</dbReference>
<dbReference type="GO" id="GO:0005886">
    <property type="term" value="C:plasma membrane"/>
    <property type="evidence" value="ECO:0007669"/>
    <property type="project" value="UniProtKB-SubCell"/>
</dbReference>
<feature type="domain" description="Response regulatory" evidence="23">
    <location>
        <begin position="957"/>
        <end position="1074"/>
    </location>
</feature>
<dbReference type="Pfam" id="PF00512">
    <property type="entry name" value="HisKA"/>
    <property type="match status" value="1"/>
</dbReference>
<comment type="subcellular location">
    <subcellularLocation>
        <location evidence="2">Cell inner membrane</location>
        <topology evidence="2">Multi-pass membrane protein</topology>
    </subcellularLocation>
</comment>
<dbReference type="STRING" id="915471.SAMN05216201_111154"/>
<evidence type="ECO:0000256" key="21">
    <source>
        <dbReference type="SAM" id="Phobius"/>
    </source>
</evidence>
<feature type="transmembrane region" description="Helical" evidence="21">
    <location>
        <begin position="170"/>
        <end position="192"/>
    </location>
</feature>
<gene>
    <name evidence="27" type="ORF">SAMN05216201_111154</name>
</gene>
<dbReference type="SMART" id="SM00388">
    <property type="entry name" value="HisKA"/>
    <property type="match status" value="1"/>
</dbReference>
<sequence length="1210" mass="132042">MHDKNSNATAGGSSIALICRLRQLSWRILATAGLYVLAGQVGLLLPQASVYASPIWPAAGLAVATLLAWGWRCWPGIWLGGMVVDLWLASSSHSLGLVALAAAATTAQALLSAWLARGYLQGTWRVQGDRGLALFLLTAGPLACLIAPTLGSALLFAGERVAADNLINAWLYRWVGDSLGVLLFAPMIRLLWPGPHPLRPPGGSFRFALPLIVTATLLVVGHLGLIRLEALRAQSEARTLMEVIGDGATLEITETLLPLEGLAHFFAASQQVTRTEFHAYTQSFVNRPAIHSVDWAPRIAHSERAAFEAAVIREGFPGYRIAELDRDLRMQRAGERAEYYPILFSEPLAASRPILGLDHGFEELRRQAMAVSRKRGKAMAADLIRLPRTDRHASLVFIPVWPLADSGHEQDIGGYVVGVIDMQQLFAPLLTKAAERQFALRITDVTPGSPDHPLIDLLDSDTPADWQRDLHIGGRTWRLEMESSVPLWKPGSTTEERLFLGFALLTAFLATFATLSSASRHAMVSREVAERTDQLAELNTQLQQRIEERSQALAELHAKKEEIRAVLDHLLECVITIDCRGIVQSVTPAIEPLLGYTPEELLGQNVSCLMDYPLRGQHDGHIARYLVTGERHIIGSSREVTGRHKDGHPVDLELSVSEYHVHGERLFIGTLRDIRERKNLISSLTQAREDAEQASRAKSAFLAAMSHEIRTPMNGVVGLVDVLGRDRLSQYQADLVKTIRDSANNLLGVIDDILDFSRIEAGRLEIEQAPVPLVELIESLCGTLGPLASSRGVALEQDIADDVPRWVCSDALRLRQILYNLIGNALKFSGGRSERPGRVVVRVRLAGSDPLRVAIAVEDNGIGIAPEHQASLFNPFTQADFSTTRRFGGSGLGLAICKRLAKLMDGEITVASTPGSGSIFTITLPLPTIDAPLDFDDGRTLAPSDSAVPVDLAASRRILVVEDEAVNRKVIQRQLALLGYRFEMACHGVEALAMWRQGGFDLILSDLHMPEMDGYEMTEIIRHEEGSDHHIPILALTANALRDEAARARASGMDDYLTKPIRLASLEAALARWLRRDATLERNTPPTPAVIEEPPLFDLSALAALVGENPQIIRDILGDYVEALGDLTLQLQDSFAGNDLDAIGALAHRLKSSSRAVGAARMGQLCAALEQAIEDGDSMALTRDIAELPALLATTAERIEQFLLEKNGQA</sequence>
<dbReference type="GO" id="GO:0005524">
    <property type="term" value="F:ATP binding"/>
    <property type="evidence" value="ECO:0007669"/>
    <property type="project" value="UniProtKB-KW"/>
</dbReference>
<feature type="domain" description="HPt" evidence="26">
    <location>
        <begin position="1109"/>
        <end position="1206"/>
    </location>
</feature>
<evidence type="ECO:0000256" key="4">
    <source>
        <dbReference type="ARBA" id="ARBA00022475"/>
    </source>
</evidence>
<dbReference type="Gene3D" id="3.30.450.350">
    <property type="entry name" value="CHASE domain"/>
    <property type="match status" value="1"/>
</dbReference>
<dbReference type="InterPro" id="IPR007895">
    <property type="entry name" value="MASE1"/>
</dbReference>
<dbReference type="GO" id="GO:0006355">
    <property type="term" value="P:regulation of DNA-templated transcription"/>
    <property type="evidence" value="ECO:0007669"/>
    <property type="project" value="InterPro"/>
</dbReference>
<dbReference type="PROSITE" id="PS50112">
    <property type="entry name" value="PAS"/>
    <property type="match status" value="1"/>
</dbReference>
<evidence type="ECO:0000256" key="10">
    <source>
        <dbReference type="ARBA" id="ARBA00022777"/>
    </source>
</evidence>
<dbReference type="Pfam" id="PF02518">
    <property type="entry name" value="HATPase_c"/>
    <property type="match status" value="1"/>
</dbReference>
<feature type="domain" description="CHASE" evidence="25">
    <location>
        <begin position="268"/>
        <end position="429"/>
    </location>
</feature>
<dbReference type="Gene3D" id="1.20.120.160">
    <property type="entry name" value="HPT domain"/>
    <property type="match status" value="1"/>
</dbReference>
<dbReference type="SMART" id="SM00073">
    <property type="entry name" value="HPT"/>
    <property type="match status" value="1"/>
</dbReference>
<dbReference type="EMBL" id="FNZE01000011">
    <property type="protein sequence ID" value="SEJ59559.1"/>
    <property type="molecule type" value="Genomic_DNA"/>
</dbReference>
<feature type="transmembrane region" description="Helical" evidence="21">
    <location>
        <begin position="204"/>
        <end position="226"/>
    </location>
</feature>
<evidence type="ECO:0000256" key="15">
    <source>
        <dbReference type="ARBA" id="ARBA00059827"/>
    </source>
</evidence>
<dbReference type="InterPro" id="IPR042240">
    <property type="entry name" value="CHASE_sf"/>
</dbReference>
<dbReference type="InterPro" id="IPR013767">
    <property type="entry name" value="PAS_fold"/>
</dbReference>
<dbReference type="PROSITE" id="PS50839">
    <property type="entry name" value="CHASE"/>
    <property type="match status" value="1"/>
</dbReference>
<dbReference type="InterPro" id="IPR036641">
    <property type="entry name" value="HPT_dom_sf"/>
</dbReference>
<feature type="modified residue" description="4-aspartylphosphate" evidence="20">
    <location>
        <position position="1006"/>
    </location>
</feature>
<dbReference type="EC" id="2.7.13.3" evidence="3"/>
<dbReference type="FunFam" id="1.10.287.130:FF:000002">
    <property type="entry name" value="Two-component osmosensing histidine kinase"/>
    <property type="match status" value="1"/>
</dbReference>
<dbReference type="InterPro" id="IPR004358">
    <property type="entry name" value="Sig_transdc_His_kin-like_C"/>
</dbReference>
<feature type="transmembrane region" description="Helical" evidence="21">
    <location>
        <begin position="24"/>
        <end position="43"/>
    </location>
</feature>
<evidence type="ECO:0000256" key="16">
    <source>
        <dbReference type="ARBA" id="ARBA00064003"/>
    </source>
</evidence>
<dbReference type="Gene3D" id="3.40.50.2300">
    <property type="match status" value="1"/>
</dbReference>
<dbReference type="SMART" id="SM00448">
    <property type="entry name" value="REC"/>
    <property type="match status" value="1"/>
</dbReference>
<dbReference type="Pfam" id="PF01627">
    <property type="entry name" value="Hpt"/>
    <property type="match status" value="1"/>
</dbReference>
<dbReference type="CDD" id="cd17546">
    <property type="entry name" value="REC_hyHK_CKI1_RcsC-like"/>
    <property type="match status" value="1"/>
</dbReference>
<dbReference type="Gene3D" id="3.30.565.10">
    <property type="entry name" value="Histidine kinase-like ATPase, C-terminal domain"/>
    <property type="match status" value="1"/>
</dbReference>
<dbReference type="Gene3D" id="3.30.450.20">
    <property type="entry name" value="PAS domain"/>
    <property type="match status" value="1"/>
</dbReference>
<keyword evidence="28" id="KW-1185">Reference proteome</keyword>
<keyword evidence="10" id="KW-0418">Kinase</keyword>
<dbReference type="FunFam" id="3.30.450.20:FF:000060">
    <property type="entry name" value="Sensor protein FixL"/>
    <property type="match status" value="1"/>
</dbReference>
<dbReference type="SMART" id="SM00091">
    <property type="entry name" value="PAS"/>
    <property type="match status" value="1"/>
</dbReference>
<keyword evidence="9" id="KW-0547">Nucleotide-binding</keyword>
<name>A0A1H7A1I9_9PSED</name>
<organism evidence="27 28">
    <name type="scientific">Pseudomonas linyingensis</name>
    <dbReference type="NCBI Taxonomy" id="915471"/>
    <lineage>
        <taxon>Bacteria</taxon>
        <taxon>Pseudomonadati</taxon>
        <taxon>Pseudomonadota</taxon>
        <taxon>Gammaproteobacteria</taxon>
        <taxon>Pseudomonadales</taxon>
        <taxon>Pseudomonadaceae</taxon>
        <taxon>Pseudomonas</taxon>
    </lineage>
</organism>
<dbReference type="InterPro" id="IPR003594">
    <property type="entry name" value="HATPase_dom"/>
</dbReference>
<evidence type="ECO:0000256" key="6">
    <source>
        <dbReference type="ARBA" id="ARBA00022553"/>
    </source>
</evidence>
<dbReference type="InterPro" id="IPR001610">
    <property type="entry name" value="PAC"/>
</dbReference>
<dbReference type="CDD" id="cd16922">
    <property type="entry name" value="HATPase_EvgS-ArcB-TorS-like"/>
    <property type="match status" value="1"/>
</dbReference>
<dbReference type="OrthoDB" id="9797243at2"/>
<comment type="catalytic activity">
    <reaction evidence="1">
        <text>ATP + protein L-histidine = ADP + protein N-phospho-L-histidine.</text>
        <dbReference type="EC" id="2.7.13.3"/>
    </reaction>
</comment>
<dbReference type="InterPro" id="IPR036097">
    <property type="entry name" value="HisK_dim/P_sf"/>
</dbReference>
<evidence type="ECO:0000256" key="11">
    <source>
        <dbReference type="ARBA" id="ARBA00022840"/>
    </source>
</evidence>
<dbReference type="PROSITE" id="PS50110">
    <property type="entry name" value="RESPONSE_REGULATORY"/>
    <property type="match status" value="1"/>
</dbReference>
<keyword evidence="14 21" id="KW-0472">Membrane</keyword>
<feature type="modified residue" description="Phosphohistidine" evidence="19">
    <location>
        <position position="1148"/>
    </location>
</feature>
<evidence type="ECO:0000256" key="17">
    <source>
        <dbReference type="ARBA" id="ARBA00068150"/>
    </source>
</evidence>
<keyword evidence="7" id="KW-0808">Transferase</keyword>
<dbReference type="CDD" id="cd00130">
    <property type="entry name" value="PAS"/>
    <property type="match status" value="1"/>
</dbReference>
<evidence type="ECO:0000256" key="20">
    <source>
        <dbReference type="PROSITE-ProRule" id="PRU00169"/>
    </source>
</evidence>
<evidence type="ECO:0000256" key="1">
    <source>
        <dbReference type="ARBA" id="ARBA00000085"/>
    </source>
</evidence>
<dbReference type="CDD" id="cd00088">
    <property type="entry name" value="HPT"/>
    <property type="match status" value="1"/>
</dbReference>
<feature type="domain" description="PAS" evidence="24">
    <location>
        <begin position="559"/>
        <end position="612"/>
    </location>
</feature>